<dbReference type="InterPro" id="IPR025457">
    <property type="entry name" value="DUF4277"/>
</dbReference>
<gene>
    <name evidence="4" type="ORF">LMG28614_05985</name>
</gene>
<protein>
    <submittedName>
        <fullName evidence="4">IS1634 family transposase ISBusp6</fullName>
    </submittedName>
</protein>
<keyword evidence="5" id="KW-1185">Reference proteome</keyword>
<dbReference type="EMBL" id="CADIKK010000038">
    <property type="protein sequence ID" value="CAB3804229.1"/>
    <property type="molecule type" value="Genomic_DNA"/>
</dbReference>
<dbReference type="Proteomes" id="UP000494365">
    <property type="component" value="Unassembled WGS sequence"/>
</dbReference>
<dbReference type="AlphaFoldDB" id="A0A6S7BZQ9"/>
<dbReference type="GO" id="GO:0006313">
    <property type="term" value="P:DNA transposition"/>
    <property type="evidence" value="ECO:0007669"/>
    <property type="project" value="InterPro"/>
</dbReference>
<organism evidence="4 5">
    <name type="scientific">Paraburkholderia ultramafica</name>
    <dbReference type="NCBI Taxonomy" id="1544867"/>
    <lineage>
        <taxon>Bacteria</taxon>
        <taxon>Pseudomonadati</taxon>
        <taxon>Pseudomonadota</taxon>
        <taxon>Betaproteobacteria</taxon>
        <taxon>Burkholderiales</taxon>
        <taxon>Burkholderiaceae</taxon>
        <taxon>Paraburkholderia</taxon>
    </lineage>
</organism>
<evidence type="ECO:0000313" key="4">
    <source>
        <dbReference type="EMBL" id="CAB3804229.1"/>
    </source>
</evidence>
<feature type="coiled-coil region" evidence="1">
    <location>
        <begin position="318"/>
        <end position="355"/>
    </location>
</feature>
<dbReference type="InterPro" id="IPR047654">
    <property type="entry name" value="IS1634_transpos"/>
</dbReference>
<name>A0A6S7BZQ9_9BURK</name>
<sequence length="588" mass="67515">MSGPQKLSPPKARFILHSERLGPLPLVNHFIDRIGLASLFDRHVPSDARCAVPHAQALGVLPRSIIVEREPVYRQQETVHDFAGGMFGITSGQMDHLSDDRLGRALDHLFDADRAALLTEVALAVAERFGVNFDECHNDSTTISFHGSYRGASGRKIRGRTAPMITYGHSKSHRPDMKQLLFILTMTADGNIPVAFRCTDGNTSDSRTHIDTWNTLRTLAGRSDFLYVADSKLCSRENMDHIDRAGGRFVTVLPRNRLEDAEFRQWIQSNTPDWTCVWDRPNSRHSDGPRDCWYVFRAPLLSAEARPVVWVWSPLLTLRQEARRRRNIAAAIEELQQLRARLAGAKTRLRGAAEIDLQIKVMLEKHHVARYLKVRRTVREEHEYRQTRRGRPDPETAYRKITRRRFDTEWTTDEQAIAYDHNSDGMYPLVTNDRSLSPAQVLEAHKGQPMIEKRFEQVKTVHEIAPVFLKDEGRIEAFFTLYFLALLVQALIERELRLAMKRENLDELPLYPEQRQCARPTTEQILRLFSLAQRHRLIEGAHTVQVFDVPLTELQRQLLRLLGVPENAFRPPDSRRNSRQIGSPTCGM</sequence>
<keyword evidence="1" id="KW-0175">Coiled coil</keyword>
<dbReference type="GO" id="GO:0003677">
    <property type="term" value="F:DNA binding"/>
    <property type="evidence" value="ECO:0007669"/>
    <property type="project" value="InterPro"/>
</dbReference>
<dbReference type="Pfam" id="PF14104">
    <property type="entry name" value="DUF4277"/>
    <property type="match status" value="1"/>
</dbReference>
<accession>A0A6S7BZQ9</accession>
<feature type="domain" description="DUF4277" evidence="3">
    <location>
        <begin position="18"/>
        <end position="123"/>
    </location>
</feature>
<evidence type="ECO:0000256" key="1">
    <source>
        <dbReference type="SAM" id="Coils"/>
    </source>
</evidence>
<dbReference type="NCBIfam" id="NF033559">
    <property type="entry name" value="transpos_IS1634"/>
    <property type="match status" value="1"/>
</dbReference>
<dbReference type="PANTHER" id="PTHR34614:SF2">
    <property type="entry name" value="TRANSPOSASE IS4-LIKE DOMAIN-CONTAINING PROTEIN"/>
    <property type="match status" value="1"/>
</dbReference>
<dbReference type="PANTHER" id="PTHR34614">
    <property type="match status" value="1"/>
</dbReference>
<dbReference type="RefSeq" id="WP_175152960.1">
    <property type="nucleotide sequence ID" value="NZ_CADIKK010000038.1"/>
</dbReference>
<evidence type="ECO:0000313" key="5">
    <source>
        <dbReference type="Proteomes" id="UP000494365"/>
    </source>
</evidence>
<dbReference type="Pfam" id="PF01609">
    <property type="entry name" value="DDE_Tnp_1"/>
    <property type="match status" value="1"/>
</dbReference>
<evidence type="ECO:0000259" key="2">
    <source>
        <dbReference type="Pfam" id="PF01609"/>
    </source>
</evidence>
<dbReference type="GO" id="GO:0004803">
    <property type="term" value="F:transposase activity"/>
    <property type="evidence" value="ECO:0007669"/>
    <property type="project" value="InterPro"/>
</dbReference>
<feature type="domain" description="Transposase IS4-like" evidence="2">
    <location>
        <begin position="139"/>
        <end position="256"/>
    </location>
</feature>
<dbReference type="InterPro" id="IPR002559">
    <property type="entry name" value="Transposase_11"/>
</dbReference>
<reference evidence="4 5" key="1">
    <citation type="submission" date="2020-04" db="EMBL/GenBank/DDBJ databases">
        <authorList>
            <person name="De Canck E."/>
        </authorList>
    </citation>
    <scope>NUCLEOTIDE SEQUENCE [LARGE SCALE GENOMIC DNA]</scope>
    <source>
        <strain evidence="4 5">LMG 28614</strain>
    </source>
</reference>
<proteinExistence type="predicted"/>
<evidence type="ECO:0000259" key="3">
    <source>
        <dbReference type="Pfam" id="PF14104"/>
    </source>
</evidence>